<feature type="compositionally biased region" description="Low complexity" evidence="1">
    <location>
        <begin position="49"/>
        <end position="62"/>
    </location>
</feature>
<keyword evidence="3" id="KW-0614">Plasmid</keyword>
<dbReference type="EMBL" id="CP006813">
    <property type="protein sequence ID" value="AGY82901.1"/>
    <property type="molecule type" value="Genomic_DNA"/>
</dbReference>
<dbReference type="HOGENOM" id="CLU_996344_0_0_9"/>
<feature type="chain" id="PRO_5039484840" description="Lipoprotein" evidence="2">
    <location>
        <begin position="22"/>
        <end position="279"/>
    </location>
</feature>
<reference evidence="3 4" key="1">
    <citation type="journal article" date="2013" name="Genome Announc.">
        <title>Complete Genome Sequence of Carnobacterium gilichinskyi Strain WN1359T (DSM 27470T).</title>
        <authorList>
            <person name="Leonard M.T."/>
            <person name="Panayotova N."/>
            <person name="Farmerie W.G."/>
            <person name="Triplett E.W."/>
            <person name="Nicholson W.L."/>
        </authorList>
    </citation>
    <scope>NUCLEOTIDE SEQUENCE [LARGE SCALE GENOMIC DNA]</scope>
    <source>
        <strain evidence="3 4">WN1359</strain>
        <plasmid evidence="4">Plasmid pWNCR12</plasmid>
    </source>
</reference>
<organism evidence="3 4">
    <name type="scientific">Carnobacterium inhibens subsp. gilichinskyi</name>
    <dbReference type="NCBI Taxonomy" id="1266845"/>
    <lineage>
        <taxon>Bacteria</taxon>
        <taxon>Bacillati</taxon>
        <taxon>Bacillota</taxon>
        <taxon>Bacilli</taxon>
        <taxon>Lactobacillales</taxon>
        <taxon>Carnobacteriaceae</taxon>
        <taxon>Carnobacterium</taxon>
    </lineage>
</organism>
<dbReference type="AlphaFoldDB" id="U5SCW2"/>
<accession>U5SCW2</accession>
<gene>
    <name evidence="3" type="ORF">Q783_11445</name>
</gene>
<sequence>MMKRKKISRFLAIGICGAVLAGCSSNEDNTADTSATESEITQSVDTTNSESSSATSETSSSSESEEASDSEEIPVSSSDQENKESADLSSELKMNPDTVLLPTDFPTADSSSVTADILTNEADNYMINYTDDQGELAEISGTLYESSDLAKEEMDTFSNGKTVGSLEEGGEELGYGITGYMSAGLGSTHFSWEEGNWLFSITSVAEDKMDVPGIAKKMVDYLEEHSLPAPEDMGVVFIQYPQGGEDVNVDIRWQDEDKIYQLKTTKVPLDALEMAVSME</sequence>
<dbReference type="Proteomes" id="UP000017469">
    <property type="component" value="Plasmid pWNCR12"/>
</dbReference>
<feature type="region of interest" description="Disordered" evidence="1">
    <location>
        <begin position="24"/>
        <end position="106"/>
    </location>
</feature>
<evidence type="ECO:0000313" key="3">
    <source>
        <dbReference type="EMBL" id="AGY82901.1"/>
    </source>
</evidence>
<evidence type="ECO:0000313" key="4">
    <source>
        <dbReference type="Proteomes" id="UP000017469"/>
    </source>
</evidence>
<dbReference type="RefSeq" id="WP_023171221.1">
    <property type="nucleotide sequence ID" value="NC_022601.1"/>
</dbReference>
<evidence type="ECO:0000256" key="2">
    <source>
        <dbReference type="SAM" id="SignalP"/>
    </source>
</evidence>
<geneLocation type="plasmid" evidence="3 4">
    <name>pWNCR12</name>
</geneLocation>
<evidence type="ECO:0008006" key="5">
    <source>
        <dbReference type="Google" id="ProtNLM"/>
    </source>
</evidence>
<proteinExistence type="predicted"/>
<name>U5SCW2_9LACT</name>
<keyword evidence="2" id="KW-0732">Signal</keyword>
<dbReference type="PROSITE" id="PS51257">
    <property type="entry name" value="PROKAR_LIPOPROTEIN"/>
    <property type="match status" value="1"/>
</dbReference>
<dbReference type="PATRIC" id="fig|1266845.5.peg.2180"/>
<feature type="signal peptide" evidence="2">
    <location>
        <begin position="1"/>
        <end position="21"/>
    </location>
</feature>
<protein>
    <recommendedName>
        <fullName evidence="5">Lipoprotein</fullName>
    </recommendedName>
</protein>
<evidence type="ECO:0000256" key="1">
    <source>
        <dbReference type="SAM" id="MobiDB-lite"/>
    </source>
</evidence>
<feature type="compositionally biased region" description="Polar residues" evidence="1">
    <location>
        <begin position="24"/>
        <end position="48"/>
    </location>
</feature>
<feature type="compositionally biased region" description="Acidic residues" evidence="1">
    <location>
        <begin position="63"/>
        <end position="72"/>
    </location>
</feature>
<dbReference type="KEGG" id="caw:Q783_11445"/>